<dbReference type="OrthoDB" id="5292628at2"/>
<dbReference type="GO" id="GO:0006865">
    <property type="term" value="P:amino acid transport"/>
    <property type="evidence" value="ECO:0007669"/>
    <property type="project" value="UniProtKB-KW"/>
</dbReference>
<dbReference type="InterPro" id="IPR043429">
    <property type="entry name" value="ArtM/GltK/GlnP/TcyL/YhdX-like"/>
</dbReference>
<evidence type="ECO:0000256" key="6">
    <source>
        <dbReference type="ARBA" id="ARBA00022970"/>
    </source>
</evidence>
<feature type="transmembrane region" description="Helical" evidence="9">
    <location>
        <begin position="205"/>
        <end position="226"/>
    </location>
</feature>
<dbReference type="Pfam" id="PF00528">
    <property type="entry name" value="BPD_transp_1"/>
    <property type="match status" value="1"/>
</dbReference>
<dbReference type="NCBIfam" id="TIGR01726">
    <property type="entry name" value="HEQRo_perm_3TM"/>
    <property type="match status" value="1"/>
</dbReference>
<keyword evidence="3 9" id="KW-0813">Transport</keyword>
<keyword evidence="6" id="KW-0029">Amino-acid transport</keyword>
<evidence type="ECO:0000256" key="1">
    <source>
        <dbReference type="ARBA" id="ARBA00004429"/>
    </source>
</evidence>
<keyword evidence="5 9" id="KW-0812">Transmembrane</keyword>
<organism evidence="11 12">
    <name type="scientific">Proteobacteria bacterium 228</name>
    <dbReference type="NCBI Taxonomy" id="2083153"/>
    <lineage>
        <taxon>Bacteria</taxon>
        <taxon>Pseudomonadati</taxon>
        <taxon>Pseudomonadota</taxon>
    </lineage>
</organism>
<dbReference type="GO" id="GO:0043190">
    <property type="term" value="C:ATP-binding cassette (ABC) transporter complex"/>
    <property type="evidence" value="ECO:0007669"/>
    <property type="project" value="InterPro"/>
</dbReference>
<feature type="domain" description="ABC transmembrane type-1" evidence="10">
    <location>
        <begin position="74"/>
        <end position="361"/>
    </location>
</feature>
<evidence type="ECO:0000256" key="2">
    <source>
        <dbReference type="ARBA" id="ARBA00010072"/>
    </source>
</evidence>
<dbReference type="PANTHER" id="PTHR30614:SF37">
    <property type="entry name" value="AMINO-ACID ABC TRANSPORTER PERMEASE PROTEIN YHDX-RELATED"/>
    <property type="match status" value="1"/>
</dbReference>
<evidence type="ECO:0000313" key="11">
    <source>
        <dbReference type="EMBL" id="PPC75924.1"/>
    </source>
</evidence>
<evidence type="ECO:0000256" key="4">
    <source>
        <dbReference type="ARBA" id="ARBA00022475"/>
    </source>
</evidence>
<dbReference type="EMBL" id="PRLP01000060">
    <property type="protein sequence ID" value="PPC75924.1"/>
    <property type="molecule type" value="Genomic_DNA"/>
</dbReference>
<evidence type="ECO:0000256" key="3">
    <source>
        <dbReference type="ARBA" id="ARBA00022448"/>
    </source>
</evidence>
<dbReference type="GO" id="GO:0022857">
    <property type="term" value="F:transmembrane transporter activity"/>
    <property type="evidence" value="ECO:0007669"/>
    <property type="project" value="InterPro"/>
</dbReference>
<comment type="caution">
    <text evidence="11">The sequence shown here is derived from an EMBL/GenBank/DDBJ whole genome shotgun (WGS) entry which is preliminary data.</text>
</comment>
<dbReference type="InterPro" id="IPR035906">
    <property type="entry name" value="MetI-like_sf"/>
</dbReference>
<protein>
    <submittedName>
        <fullName evidence="11">Amino acid ABC transporter permease</fullName>
    </submittedName>
</protein>
<dbReference type="Proteomes" id="UP000238196">
    <property type="component" value="Unassembled WGS sequence"/>
</dbReference>
<keyword evidence="4" id="KW-1003">Cell membrane</keyword>
<dbReference type="CDD" id="cd06261">
    <property type="entry name" value="TM_PBP2"/>
    <property type="match status" value="1"/>
</dbReference>
<name>A0A2S5KM65_9PROT</name>
<feature type="transmembrane region" description="Helical" evidence="9">
    <location>
        <begin position="308"/>
        <end position="326"/>
    </location>
</feature>
<dbReference type="AlphaFoldDB" id="A0A2S5KM65"/>
<proteinExistence type="inferred from homology"/>
<comment type="similarity">
    <text evidence="2">Belongs to the binding-protein-dependent transport system permease family. HisMQ subfamily.</text>
</comment>
<feature type="transmembrane region" description="Helical" evidence="9">
    <location>
        <begin position="346"/>
        <end position="368"/>
    </location>
</feature>
<feature type="transmembrane region" description="Helical" evidence="9">
    <location>
        <begin position="12"/>
        <end position="30"/>
    </location>
</feature>
<gene>
    <name evidence="11" type="ORF">C4K68_18010</name>
</gene>
<evidence type="ECO:0000256" key="9">
    <source>
        <dbReference type="RuleBase" id="RU363032"/>
    </source>
</evidence>
<evidence type="ECO:0000256" key="8">
    <source>
        <dbReference type="ARBA" id="ARBA00023136"/>
    </source>
</evidence>
<dbReference type="InterPro" id="IPR000515">
    <property type="entry name" value="MetI-like"/>
</dbReference>
<reference evidence="11 12" key="1">
    <citation type="submission" date="2018-02" db="EMBL/GenBank/DDBJ databases">
        <title>novel marine gammaproteobacteria from coastal saline agro ecosystem.</title>
        <authorList>
            <person name="Krishnan R."/>
            <person name="Ramesh Kumar N."/>
        </authorList>
    </citation>
    <scope>NUCLEOTIDE SEQUENCE [LARGE SCALE GENOMIC DNA]</scope>
    <source>
        <strain evidence="11 12">228</strain>
    </source>
</reference>
<feature type="transmembrane region" description="Helical" evidence="9">
    <location>
        <begin position="112"/>
        <end position="131"/>
    </location>
</feature>
<dbReference type="InterPro" id="IPR010065">
    <property type="entry name" value="AA_ABC_transptr_permease_3TM"/>
</dbReference>
<evidence type="ECO:0000256" key="7">
    <source>
        <dbReference type="ARBA" id="ARBA00022989"/>
    </source>
</evidence>
<dbReference type="PROSITE" id="PS50928">
    <property type="entry name" value="ABC_TM1"/>
    <property type="match status" value="1"/>
</dbReference>
<dbReference type="Gene3D" id="1.10.3720.10">
    <property type="entry name" value="MetI-like"/>
    <property type="match status" value="2"/>
</dbReference>
<feature type="transmembrane region" description="Helical" evidence="9">
    <location>
        <begin position="68"/>
        <end position="91"/>
    </location>
</feature>
<dbReference type="PANTHER" id="PTHR30614">
    <property type="entry name" value="MEMBRANE COMPONENT OF AMINO ACID ABC TRANSPORTER"/>
    <property type="match status" value="1"/>
</dbReference>
<keyword evidence="7 9" id="KW-1133">Transmembrane helix</keyword>
<evidence type="ECO:0000259" key="10">
    <source>
        <dbReference type="PROSITE" id="PS50928"/>
    </source>
</evidence>
<keyword evidence="8 9" id="KW-0472">Membrane</keyword>
<sequence length="379" mass="41712">MSRRNKELAIQIFALFLVCCLIIFLIMNLHNNLARMGIGSGWSFLNSPAGFDLSFTLTSFTASSSYGAAFYTGFLNTVLVSIMGIVGSSIIGGLMGTARWSKIPVISDIGTIYVETFRNIPLLLQIFFWYFTVVRSLPAARDSFSIADLVFLNNRGLYLPEIVLNGSSGYTAIFISLFAIAIIFSYRKSRSYRIKNGQPPNWNKWIWAALFFWLVLVSFSLSYANWELPLRTRFGLSGGIEVNPELASLTLGLSVYFGSYVAETVRAGLNGLSKGQREAAFALGLSFGRTLQLVLLPQALRNITPPLANIYLTLVKASALGAAIAYPELLQIANTALNQTGQALEVSALLIISYLIINLIIVGIFSMIERHYKIGGHHV</sequence>
<feature type="transmembrane region" description="Helical" evidence="9">
    <location>
        <begin position="162"/>
        <end position="184"/>
    </location>
</feature>
<evidence type="ECO:0000313" key="12">
    <source>
        <dbReference type="Proteomes" id="UP000238196"/>
    </source>
</evidence>
<dbReference type="SUPFAM" id="SSF161098">
    <property type="entry name" value="MetI-like"/>
    <property type="match status" value="1"/>
</dbReference>
<comment type="subcellular location">
    <subcellularLocation>
        <location evidence="1">Cell inner membrane</location>
        <topology evidence="1">Multi-pass membrane protein</topology>
    </subcellularLocation>
    <subcellularLocation>
        <location evidence="9">Cell membrane</location>
        <topology evidence="9">Multi-pass membrane protein</topology>
    </subcellularLocation>
</comment>
<evidence type="ECO:0000256" key="5">
    <source>
        <dbReference type="ARBA" id="ARBA00022692"/>
    </source>
</evidence>
<accession>A0A2S5KM65</accession>